<reference evidence="2" key="1">
    <citation type="journal article" date="2020" name="Nat. Commun.">
        <title>Large-scale genome sequencing of mycorrhizal fungi provides insights into the early evolution of symbiotic traits.</title>
        <authorList>
            <person name="Miyauchi S."/>
            <person name="Kiss E."/>
            <person name="Kuo A."/>
            <person name="Drula E."/>
            <person name="Kohler A."/>
            <person name="Sanchez-Garcia M."/>
            <person name="Morin E."/>
            <person name="Andreopoulos B."/>
            <person name="Barry K.W."/>
            <person name="Bonito G."/>
            <person name="Buee M."/>
            <person name="Carver A."/>
            <person name="Chen C."/>
            <person name="Cichocki N."/>
            <person name="Clum A."/>
            <person name="Culley D."/>
            <person name="Crous P.W."/>
            <person name="Fauchery L."/>
            <person name="Girlanda M."/>
            <person name="Hayes R.D."/>
            <person name="Keri Z."/>
            <person name="LaButti K."/>
            <person name="Lipzen A."/>
            <person name="Lombard V."/>
            <person name="Magnuson J."/>
            <person name="Maillard F."/>
            <person name="Murat C."/>
            <person name="Nolan M."/>
            <person name="Ohm R.A."/>
            <person name="Pangilinan J."/>
            <person name="Pereira M.F."/>
            <person name="Perotto S."/>
            <person name="Peter M."/>
            <person name="Pfister S."/>
            <person name="Riley R."/>
            <person name="Sitrit Y."/>
            <person name="Stielow J.B."/>
            <person name="Szollosi G."/>
            <person name="Zifcakova L."/>
            <person name="Stursova M."/>
            <person name="Spatafora J.W."/>
            <person name="Tedersoo L."/>
            <person name="Vaario L.M."/>
            <person name="Yamada A."/>
            <person name="Yan M."/>
            <person name="Wang P."/>
            <person name="Xu J."/>
            <person name="Bruns T."/>
            <person name="Baldrian P."/>
            <person name="Vilgalys R."/>
            <person name="Dunand C."/>
            <person name="Henrissat B."/>
            <person name="Grigoriev I.V."/>
            <person name="Hibbett D."/>
            <person name="Nagy L.G."/>
            <person name="Martin F.M."/>
        </authorList>
    </citation>
    <scope>NUCLEOTIDE SEQUENCE</scope>
    <source>
        <strain evidence="2">UP504</strain>
    </source>
</reference>
<protein>
    <submittedName>
        <fullName evidence="2">Uncharacterized protein</fullName>
    </submittedName>
</protein>
<sequence length="219" mass="24775">MVADGRKDHYSLGAVASPAYEPEHSSSTEFLEPDQISFSPISFHSSRISSMVQSPNQFENIPATRALQTLTSRPSTVSPLSYMTRAAVIKWLRRNRSKIDFASAPKWTDASAKRLPYRSPSRLQLHKEYLKFQVEITTVKRLIEYLRVVEGSYPPPTGPHATMLKDDENQSGPKDGSFESLVRSRLEVLKLQQQMTLQSPLEDVLHAYRELPFVPKGSK</sequence>
<name>A0A9P6DXK1_9AGAM</name>
<dbReference type="EMBL" id="MU128955">
    <property type="protein sequence ID" value="KAF9514929.1"/>
    <property type="molecule type" value="Genomic_DNA"/>
</dbReference>
<gene>
    <name evidence="2" type="ORF">BS47DRAFT_829381</name>
</gene>
<evidence type="ECO:0000256" key="1">
    <source>
        <dbReference type="SAM" id="MobiDB-lite"/>
    </source>
</evidence>
<organism evidence="2 3">
    <name type="scientific">Hydnum rufescens UP504</name>
    <dbReference type="NCBI Taxonomy" id="1448309"/>
    <lineage>
        <taxon>Eukaryota</taxon>
        <taxon>Fungi</taxon>
        <taxon>Dikarya</taxon>
        <taxon>Basidiomycota</taxon>
        <taxon>Agaricomycotina</taxon>
        <taxon>Agaricomycetes</taxon>
        <taxon>Cantharellales</taxon>
        <taxon>Hydnaceae</taxon>
        <taxon>Hydnum</taxon>
    </lineage>
</organism>
<dbReference type="AlphaFoldDB" id="A0A9P6DXK1"/>
<dbReference type="Proteomes" id="UP000886523">
    <property type="component" value="Unassembled WGS sequence"/>
</dbReference>
<evidence type="ECO:0000313" key="2">
    <source>
        <dbReference type="EMBL" id="KAF9514929.1"/>
    </source>
</evidence>
<keyword evidence="3" id="KW-1185">Reference proteome</keyword>
<evidence type="ECO:0000313" key="3">
    <source>
        <dbReference type="Proteomes" id="UP000886523"/>
    </source>
</evidence>
<proteinExistence type="predicted"/>
<accession>A0A9P6DXK1</accession>
<comment type="caution">
    <text evidence="2">The sequence shown here is derived from an EMBL/GenBank/DDBJ whole genome shotgun (WGS) entry which is preliminary data.</text>
</comment>
<feature type="region of interest" description="Disordered" evidence="1">
    <location>
        <begin position="156"/>
        <end position="177"/>
    </location>
</feature>